<feature type="transmembrane region" description="Helical" evidence="7">
    <location>
        <begin position="44"/>
        <end position="67"/>
    </location>
</feature>
<comment type="subcellular location">
    <subcellularLocation>
        <location evidence="1 7">Cell membrane</location>
        <topology evidence="1 7">Multi-pass membrane protein</topology>
    </subcellularLocation>
</comment>
<dbReference type="InterPro" id="IPR002771">
    <property type="entry name" value="Multi_antbiot-R_MarC"/>
</dbReference>
<dbReference type="PANTHER" id="PTHR33508:SF1">
    <property type="entry name" value="UPF0056 MEMBRANE PROTEIN YHCE"/>
    <property type="match status" value="1"/>
</dbReference>
<feature type="transmembrane region" description="Helical" evidence="7">
    <location>
        <begin position="133"/>
        <end position="151"/>
    </location>
</feature>
<accession>A0ABP8LXL2</accession>
<dbReference type="PANTHER" id="PTHR33508">
    <property type="entry name" value="UPF0056 MEMBRANE PROTEIN YHCE"/>
    <property type="match status" value="1"/>
</dbReference>
<feature type="transmembrane region" description="Helical" evidence="7">
    <location>
        <begin position="107"/>
        <end position="127"/>
    </location>
</feature>
<evidence type="ECO:0000256" key="1">
    <source>
        <dbReference type="ARBA" id="ARBA00004651"/>
    </source>
</evidence>
<reference evidence="9" key="1">
    <citation type="journal article" date="2019" name="Int. J. Syst. Evol. Microbiol.">
        <title>The Global Catalogue of Microorganisms (GCM) 10K type strain sequencing project: providing services to taxonomists for standard genome sequencing and annotation.</title>
        <authorList>
            <consortium name="The Broad Institute Genomics Platform"/>
            <consortium name="The Broad Institute Genome Sequencing Center for Infectious Disease"/>
            <person name="Wu L."/>
            <person name="Ma J."/>
        </authorList>
    </citation>
    <scope>NUCLEOTIDE SEQUENCE [LARGE SCALE GENOMIC DNA]</scope>
    <source>
        <strain evidence="9">JCM 31920</strain>
    </source>
</reference>
<organism evidence="8 9">
    <name type="scientific">Ravibacter arvi</name>
    <dbReference type="NCBI Taxonomy" id="2051041"/>
    <lineage>
        <taxon>Bacteria</taxon>
        <taxon>Pseudomonadati</taxon>
        <taxon>Bacteroidota</taxon>
        <taxon>Cytophagia</taxon>
        <taxon>Cytophagales</taxon>
        <taxon>Spirosomataceae</taxon>
        <taxon>Ravibacter</taxon>
    </lineage>
</organism>
<keyword evidence="6 7" id="KW-0472">Membrane</keyword>
<feature type="transmembrane region" description="Helical" evidence="7">
    <location>
        <begin position="172"/>
        <end position="192"/>
    </location>
</feature>
<feature type="transmembrane region" description="Helical" evidence="7">
    <location>
        <begin position="73"/>
        <end position="95"/>
    </location>
</feature>
<evidence type="ECO:0000256" key="2">
    <source>
        <dbReference type="ARBA" id="ARBA00009784"/>
    </source>
</evidence>
<comment type="similarity">
    <text evidence="2 7">Belongs to the UPF0056 (MarC) family.</text>
</comment>
<protein>
    <recommendedName>
        <fullName evidence="7">UPF0056 membrane protein</fullName>
    </recommendedName>
</protein>
<evidence type="ECO:0000313" key="9">
    <source>
        <dbReference type="Proteomes" id="UP001501508"/>
    </source>
</evidence>
<keyword evidence="9" id="KW-1185">Reference proteome</keyword>
<evidence type="ECO:0000256" key="4">
    <source>
        <dbReference type="ARBA" id="ARBA00022692"/>
    </source>
</evidence>
<gene>
    <name evidence="8" type="ORF">GCM10023091_18320</name>
</gene>
<name>A0ABP8LXL2_9BACT</name>
<evidence type="ECO:0000256" key="7">
    <source>
        <dbReference type="RuleBase" id="RU362048"/>
    </source>
</evidence>
<dbReference type="Proteomes" id="UP001501508">
    <property type="component" value="Unassembled WGS sequence"/>
</dbReference>
<dbReference type="Pfam" id="PF01914">
    <property type="entry name" value="MarC"/>
    <property type="match status" value="1"/>
</dbReference>
<keyword evidence="4 7" id="KW-0812">Transmembrane</keyword>
<proteinExistence type="inferred from homology"/>
<dbReference type="NCBIfam" id="TIGR00427">
    <property type="entry name" value="NAAT family transporter"/>
    <property type="match status" value="1"/>
</dbReference>
<evidence type="ECO:0000313" key="8">
    <source>
        <dbReference type="EMBL" id="GAA4438133.1"/>
    </source>
</evidence>
<dbReference type="RefSeq" id="WP_345028200.1">
    <property type="nucleotide sequence ID" value="NZ_BAABEY010000018.1"/>
</dbReference>
<keyword evidence="3" id="KW-1003">Cell membrane</keyword>
<sequence>MNYFNFKEIISVTLILFSVIDIVGSVPVIVNLRKKTGHVQSEKATLVAGGIMFAFLFVGNRILGLFGVDVSSFAVAGGLIIFLIGMEMVLGRNIFHHEDLEASSASIVPIAFPLIAGAGTMTTLISLRAAYEIQNIVVGVVLNLIFIYLVLKSSGYIEQKLGKGGLEVMRKVFGIILLAIAIKLIKDNFFLVHQLS</sequence>
<dbReference type="EMBL" id="BAABEY010000018">
    <property type="protein sequence ID" value="GAA4438133.1"/>
    <property type="molecule type" value="Genomic_DNA"/>
</dbReference>
<evidence type="ECO:0000256" key="6">
    <source>
        <dbReference type="ARBA" id="ARBA00023136"/>
    </source>
</evidence>
<keyword evidence="5 7" id="KW-1133">Transmembrane helix</keyword>
<evidence type="ECO:0000256" key="5">
    <source>
        <dbReference type="ARBA" id="ARBA00022989"/>
    </source>
</evidence>
<feature type="transmembrane region" description="Helical" evidence="7">
    <location>
        <begin position="12"/>
        <end position="32"/>
    </location>
</feature>
<comment type="caution">
    <text evidence="8">The sequence shown here is derived from an EMBL/GenBank/DDBJ whole genome shotgun (WGS) entry which is preliminary data.</text>
</comment>
<evidence type="ECO:0000256" key="3">
    <source>
        <dbReference type="ARBA" id="ARBA00022475"/>
    </source>
</evidence>